<dbReference type="NCBIfam" id="NF047593">
    <property type="entry name" value="IS66_ISAeme5_TnpA"/>
    <property type="match status" value="1"/>
</dbReference>
<sequence>MRISRSQEQWQTIIEDQQTSGLAIIDYCQQQKLSTSSFYALRKKLSLSSGNFVRAKITQQVEFVEEQAVITVTVGKANVSLPASTSVTYLSQLLRELIV</sequence>
<proteinExistence type="predicted"/>
<organism evidence="1 2">
    <name type="scientific">Colwellia marinimaniae</name>
    <dbReference type="NCBI Taxonomy" id="1513592"/>
    <lineage>
        <taxon>Bacteria</taxon>
        <taxon>Pseudomonadati</taxon>
        <taxon>Pseudomonadota</taxon>
        <taxon>Gammaproteobacteria</taxon>
        <taxon>Alteromonadales</taxon>
        <taxon>Colwelliaceae</taxon>
        <taxon>Colwellia</taxon>
    </lineage>
</organism>
<dbReference type="RefSeq" id="WP_057180686.1">
    <property type="nucleotide sequence ID" value="NZ_BDQM01000034.1"/>
</dbReference>
<evidence type="ECO:0008006" key="3">
    <source>
        <dbReference type="Google" id="ProtNLM"/>
    </source>
</evidence>
<accession>A0ABQ0MYN0</accession>
<name>A0ABQ0MYN0_9GAMM</name>
<dbReference type="EMBL" id="BDQM01000034">
    <property type="protein sequence ID" value="GAW97460.1"/>
    <property type="molecule type" value="Genomic_DNA"/>
</dbReference>
<comment type="caution">
    <text evidence="1">The sequence shown here is derived from an EMBL/GenBank/DDBJ whole genome shotgun (WGS) entry which is preliminary data.</text>
</comment>
<protein>
    <recommendedName>
        <fullName evidence="3">Transposase</fullName>
    </recommendedName>
</protein>
<gene>
    <name evidence="1" type="ORF">MTCD1_03087</name>
</gene>
<evidence type="ECO:0000313" key="2">
    <source>
        <dbReference type="Proteomes" id="UP000197068"/>
    </source>
</evidence>
<evidence type="ECO:0000313" key="1">
    <source>
        <dbReference type="EMBL" id="GAW97460.1"/>
    </source>
</evidence>
<keyword evidence="2" id="KW-1185">Reference proteome</keyword>
<reference evidence="1 2" key="1">
    <citation type="submission" date="2017-06" db="EMBL/GenBank/DDBJ databases">
        <title>Whole Genome Sequences of Colwellia marinimaniae MTCD1.</title>
        <authorList>
            <person name="Kusumoto H."/>
            <person name="Inoue M."/>
            <person name="Tanikawa K."/>
            <person name="Maeji H."/>
            <person name="Cameron J.H."/>
            <person name="Bartlett D.H."/>
        </authorList>
    </citation>
    <scope>NUCLEOTIDE SEQUENCE [LARGE SCALE GENOMIC DNA]</scope>
    <source>
        <strain evidence="1 2">MTCD1</strain>
    </source>
</reference>
<dbReference type="Proteomes" id="UP000197068">
    <property type="component" value="Unassembled WGS sequence"/>
</dbReference>